<accession>N0D0M6</accession>
<dbReference type="AlphaFoldDB" id="N0D0M6"/>
<name>N0D0M6_STRMI</name>
<sequence length="76" mass="8299">MLPWSEAVSGPLDVEKRDSGRAIGEMLPMCLKDGRRRAGVGELRSNGIDQAERWEHGHVGLLVVRAVHARAAARAK</sequence>
<dbReference type="Proteomes" id="UP000013304">
    <property type="component" value="Chromosome"/>
</dbReference>
<organism evidence="1 2">
    <name type="scientific">Streptomyces microflavus DSM 40593</name>
    <dbReference type="NCBI Taxonomy" id="1303692"/>
    <lineage>
        <taxon>Bacteria</taxon>
        <taxon>Bacillati</taxon>
        <taxon>Actinomycetota</taxon>
        <taxon>Actinomycetes</taxon>
        <taxon>Kitasatosporales</taxon>
        <taxon>Streptomycetaceae</taxon>
        <taxon>Streptomyces</taxon>
    </lineage>
</organism>
<evidence type="ECO:0000313" key="2">
    <source>
        <dbReference type="Proteomes" id="UP000013304"/>
    </source>
</evidence>
<reference evidence="1 2" key="1">
    <citation type="submission" date="2013-04" db="EMBL/GenBank/DDBJ databases">
        <title>Complete genome sequence of Streptomyces fulvissimus.</title>
        <authorList>
            <person name="Myronovskyi M."/>
            <person name="Tokovenko B."/>
            <person name="Manderscheid N."/>
            <person name="Petzke L."/>
            <person name="Luzhetskyy A."/>
        </authorList>
    </citation>
    <scope>NUCLEOTIDE SEQUENCE [LARGE SCALE GENOMIC DNA]</scope>
    <source>
        <strain evidence="1 2">DSM 40593</strain>
    </source>
</reference>
<evidence type="ECO:0000313" key="1">
    <source>
        <dbReference type="EMBL" id="AGK80744.1"/>
    </source>
</evidence>
<proteinExistence type="predicted"/>
<dbReference type="EMBL" id="CP005080">
    <property type="protein sequence ID" value="AGK80744.1"/>
    <property type="molecule type" value="Genomic_DNA"/>
</dbReference>
<dbReference type="HOGENOM" id="CLU_2652890_0_0_11"/>
<protein>
    <submittedName>
        <fullName evidence="1">Lanthionine synthetase C family protein</fullName>
    </submittedName>
</protein>
<dbReference type="KEGG" id="sfi:SFUL_5861"/>
<gene>
    <name evidence="1" type="ORF">SFUL_5861</name>
</gene>